<keyword evidence="1" id="KW-0175">Coiled coil</keyword>
<evidence type="ECO:0000256" key="1">
    <source>
        <dbReference type="SAM" id="Coils"/>
    </source>
</evidence>
<feature type="compositionally biased region" description="Polar residues" evidence="2">
    <location>
        <begin position="1464"/>
        <end position="1481"/>
    </location>
</feature>
<evidence type="ECO:0000256" key="2">
    <source>
        <dbReference type="SAM" id="MobiDB-lite"/>
    </source>
</evidence>
<feature type="compositionally biased region" description="Low complexity" evidence="2">
    <location>
        <begin position="1376"/>
        <end position="1395"/>
    </location>
</feature>
<dbReference type="InParanoid" id="A0A6J0BKT6"/>
<feature type="region of interest" description="Disordered" evidence="2">
    <location>
        <begin position="1053"/>
        <end position="1165"/>
    </location>
</feature>
<feature type="coiled-coil region" evidence="1">
    <location>
        <begin position="929"/>
        <end position="956"/>
    </location>
</feature>
<protein>
    <submittedName>
        <fullName evidence="4">Trichohyalin</fullName>
    </submittedName>
</protein>
<evidence type="ECO:0000313" key="3">
    <source>
        <dbReference type="Proteomes" id="UP000829291"/>
    </source>
</evidence>
<feature type="compositionally biased region" description="Basic and acidic residues" evidence="2">
    <location>
        <begin position="229"/>
        <end position="243"/>
    </location>
</feature>
<feature type="region of interest" description="Disordered" evidence="2">
    <location>
        <begin position="169"/>
        <end position="243"/>
    </location>
</feature>
<feature type="region of interest" description="Disordered" evidence="2">
    <location>
        <begin position="1"/>
        <end position="74"/>
    </location>
</feature>
<feature type="coiled-coil region" evidence="1">
    <location>
        <begin position="304"/>
        <end position="363"/>
    </location>
</feature>
<feature type="compositionally biased region" description="Low complexity" evidence="2">
    <location>
        <begin position="1119"/>
        <end position="1129"/>
    </location>
</feature>
<feature type="region of interest" description="Disordered" evidence="2">
    <location>
        <begin position="561"/>
        <end position="581"/>
    </location>
</feature>
<gene>
    <name evidence="4" type="primary">LOC107220950</name>
</gene>
<sequence length="1596" mass="179247">MGSGGSVPAVSRQSTSRDLDVLCERRESQAPIVLQNLQTAEGPTDSQGPSPYTTLRRDGFRFQGPSAPSLPVGSSVRGSYAGGHEANAPQEETLLAYASQMTGWQSGPAGSNLASTRSEMTELSRTVSCLAAANQQLATAHSAALAHLEALYRDVRFARGMRDCDKEAYAEGDEAEEERRCRGNRQRTSRWSHQGLRQAEQTATTHELETEFRKEYPTRSQLETQGRIPDMRNEGNEDEGEKTLRKALARIEELEDTLRSERLKPADSNRHRRSTIGNLVTCEKEVQCSDDEAEDVERVKSERALQVQKLNEEMQKELETQRRTIERLEEECKISTVQREKAESELQERNEELERTLTELDCSKSKRMELLREVDLYRTERDSALVRISSLEQELQKSVLDRDHAKNTEGQKSAKLRAQLAEEVADKKKQIKALEDALEEIQRLKHAVKTDRRENANLEDEADQSELGVKQTAALEENPYEASEDVAEEIACSRATNMEEFKKELTLKREARQRAIAAVSSEMDRLRRELGAEKEAHSETSRMLDLLKSGEPARDIKGLTTAEDQAEHGSSASSTQDEVKRLRNQLQGEKEAHQDTLRRITAQQIADTLKVSDEIKNFVRFEAEKLEDLRYHLEHDAEKNMRQILHVKEAVGTARLVLAAREKQVNKLKDQLAHILARLEGMNYSEIFDDARAEFDHQLENLRNLKTLYEVRLKVLIEMKEQAGKELVETKEKLEVSQKKLKTLEEDLEKSEEKVDSQDTEISNLESQLGLTKADCRDLENQMSVINSLFTQMLLSASSADMDLDRLTRLLQENHDLISDMAREEGTEAAALPKLLLDLVEQVEGRTPTKPRASGSDGEKNEEDIQEGNIAHNLPKVWRVLLELLSCHAVDAPAASASALSAPDSCYKSVDTPSGPQLVISVSKTYIRLKELILEKKHLEKEMTRMKQLNTHLESKLGEQEKRLSTVSSELSKTWNIVGRMQAQHQQLHTHEKILRYELQQKRKMLQELKQELEYCREKWESARQKNTNTELEWKNLRREFAARKALAVRDSLNNSGESGFSDERGDESDEEDEERTERIRISPRRRTRKESPRVPSPDTESEQPTDTEMSESKTCSSETLEQRTPTPETETEVDGETIDVESASNEVRPATPEPDCTPETEILDPLDRALTNVIQSLIKIDTVSNQSSASTSRESIPMASTSAESKDSSVFDTVVSNEPSKRVKTPRRETREWSPHSEPWSSNITDMKLNLKRPLKTSINERSSSLDSSITATRLDEIDNCPDSTLGACASTSEDPVEDGDEKRVKNNDEESIFDSEKFLNSIETESTPHPTVSVFSIGPYLSSKSPSPVKTVQFREPLILGPRSSTPCTLNSDEASTSEQATAAATSSGTESQTNEKTETKPVEISANVSDEIKAKPELTDSQEKTLAEPANASVSVKTTDAEDKSVGQKKETSTLEAPRPETSTASQSSVDSVTPKTSRTPEEVLVARAARLKRLEEQADWLMKKMNATSQRGSALSTRLEELHEVYGEPPAPPPLPDVLPSVRLETNSNELDERREHQVQESLTSRPEEALPLHQTEADDTAANESPPNNAP</sequence>
<feature type="compositionally biased region" description="Polar residues" evidence="2">
    <location>
        <begin position="1183"/>
        <end position="1204"/>
    </location>
</feature>
<dbReference type="OrthoDB" id="8191583at2759"/>
<feature type="compositionally biased region" description="Polar residues" evidence="2">
    <location>
        <begin position="1365"/>
        <end position="1375"/>
    </location>
</feature>
<dbReference type="Proteomes" id="UP000829291">
    <property type="component" value="Chromosome 1"/>
</dbReference>
<feature type="region of interest" description="Disordered" evidence="2">
    <location>
        <begin position="844"/>
        <end position="868"/>
    </location>
</feature>
<reference evidence="4" key="1">
    <citation type="submission" date="2025-08" db="UniProtKB">
        <authorList>
            <consortium name="RefSeq"/>
        </authorList>
    </citation>
    <scope>IDENTIFICATION</scope>
    <source>
        <tissue evidence="4">Thorax and Abdomen</tissue>
    </source>
</reference>
<feature type="compositionally biased region" description="Polar residues" evidence="2">
    <location>
        <begin position="1587"/>
        <end position="1596"/>
    </location>
</feature>
<feature type="compositionally biased region" description="Basic and acidic residues" evidence="2">
    <location>
        <begin position="1413"/>
        <end position="1429"/>
    </location>
</feature>
<feature type="coiled-coil region" evidence="1">
    <location>
        <begin position="713"/>
        <end position="782"/>
    </location>
</feature>
<organism evidence="4">
    <name type="scientific">Neodiprion lecontei</name>
    <name type="common">Redheaded pine sawfly</name>
    <dbReference type="NCBI Taxonomy" id="441921"/>
    <lineage>
        <taxon>Eukaryota</taxon>
        <taxon>Metazoa</taxon>
        <taxon>Ecdysozoa</taxon>
        <taxon>Arthropoda</taxon>
        <taxon>Hexapoda</taxon>
        <taxon>Insecta</taxon>
        <taxon>Pterygota</taxon>
        <taxon>Neoptera</taxon>
        <taxon>Endopterygota</taxon>
        <taxon>Hymenoptera</taxon>
        <taxon>Tenthredinoidea</taxon>
        <taxon>Diprionidae</taxon>
        <taxon>Diprioninae</taxon>
        <taxon>Neodiprion</taxon>
    </lineage>
</organism>
<dbReference type="RefSeq" id="XP_015515255.2">
    <property type="nucleotide sequence ID" value="XM_015659769.2"/>
</dbReference>
<keyword evidence="3" id="KW-1185">Reference proteome</keyword>
<dbReference type="KEGG" id="nlo:107220950"/>
<feature type="coiled-coil region" evidence="1">
    <location>
        <begin position="509"/>
        <end position="536"/>
    </location>
</feature>
<feature type="compositionally biased region" description="Polar residues" evidence="2">
    <location>
        <begin position="1510"/>
        <end position="1520"/>
    </location>
</feature>
<feature type="coiled-coil region" evidence="1">
    <location>
        <begin position="388"/>
        <end position="461"/>
    </location>
</feature>
<feature type="region of interest" description="Disordered" evidence="2">
    <location>
        <begin position="1181"/>
        <end position="1244"/>
    </location>
</feature>
<proteinExistence type="predicted"/>
<name>A0A6J0BKT6_NEOLC</name>
<feature type="compositionally biased region" description="Acidic residues" evidence="2">
    <location>
        <begin position="1065"/>
        <end position="1075"/>
    </location>
</feature>
<dbReference type="GeneID" id="107220950"/>
<feature type="region of interest" description="Disordered" evidence="2">
    <location>
        <begin position="1510"/>
        <end position="1596"/>
    </location>
</feature>
<feature type="compositionally biased region" description="Polar residues" evidence="2">
    <location>
        <begin position="35"/>
        <end position="53"/>
    </location>
</feature>
<dbReference type="FunCoup" id="A0A6J0BKT6">
    <property type="interactions" value="7"/>
</dbReference>
<feature type="compositionally biased region" description="Basic and acidic residues" evidence="2">
    <location>
        <begin position="15"/>
        <end position="28"/>
    </location>
</feature>
<feature type="coiled-coil region" evidence="1">
    <location>
        <begin position="992"/>
        <end position="1026"/>
    </location>
</feature>
<feature type="compositionally biased region" description="Basic and acidic residues" evidence="2">
    <location>
        <begin position="206"/>
        <end position="217"/>
    </location>
</feature>
<feature type="compositionally biased region" description="Acidic residues" evidence="2">
    <location>
        <begin position="1100"/>
        <end position="1110"/>
    </location>
</feature>
<evidence type="ECO:0000313" key="4">
    <source>
        <dbReference type="RefSeq" id="XP_015515255.2"/>
    </source>
</evidence>
<accession>A0A6J0BKT6</accession>
<feature type="compositionally biased region" description="Acidic residues" evidence="2">
    <location>
        <begin position="1130"/>
        <end position="1140"/>
    </location>
</feature>
<feature type="region of interest" description="Disordered" evidence="2">
    <location>
        <begin position="1355"/>
        <end position="1488"/>
    </location>
</feature>
<feature type="compositionally biased region" description="Basic and acidic residues" evidence="2">
    <location>
        <begin position="1227"/>
        <end position="1236"/>
    </location>
</feature>
<feature type="region of interest" description="Disordered" evidence="2">
    <location>
        <begin position="1286"/>
        <end position="1311"/>
    </location>
</feature>
<feature type="compositionally biased region" description="Basic and acidic residues" evidence="2">
    <location>
        <begin position="1442"/>
        <end position="1456"/>
    </location>
</feature>